<dbReference type="GO" id="GO:0000978">
    <property type="term" value="F:RNA polymerase II cis-regulatory region sequence-specific DNA binding"/>
    <property type="evidence" value="ECO:0007669"/>
    <property type="project" value="TreeGrafter"/>
</dbReference>
<dbReference type="PANTHER" id="PTHR19212:SF5">
    <property type="entry name" value="LEUCINE-RICH REPEAT FLIGHTLESS-INTERACTING PROTEIN 1"/>
    <property type="match status" value="1"/>
</dbReference>
<organism evidence="4 5">
    <name type="scientific">Pteropus alecto</name>
    <name type="common">Black flying fox</name>
    <dbReference type="NCBI Taxonomy" id="9402"/>
    <lineage>
        <taxon>Eukaryota</taxon>
        <taxon>Metazoa</taxon>
        <taxon>Chordata</taxon>
        <taxon>Craniata</taxon>
        <taxon>Vertebrata</taxon>
        <taxon>Euteleostomi</taxon>
        <taxon>Mammalia</taxon>
        <taxon>Eutheria</taxon>
        <taxon>Laurasiatheria</taxon>
        <taxon>Chiroptera</taxon>
        <taxon>Yinpterochiroptera</taxon>
        <taxon>Pteropodoidea</taxon>
        <taxon>Pteropodidae</taxon>
        <taxon>Pteropodinae</taxon>
        <taxon>Pteropus</taxon>
    </lineage>
</organism>
<evidence type="ECO:0000256" key="1">
    <source>
        <dbReference type="ARBA" id="ARBA00008275"/>
    </source>
</evidence>
<evidence type="ECO:0000313" key="4">
    <source>
        <dbReference type="EMBL" id="ELK14372.1"/>
    </source>
</evidence>
<dbReference type="InParanoid" id="L5KSK2"/>
<dbReference type="EMBL" id="KB030575">
    <property type="protein sequence ID" value="ELK14372.1"/>
    <property type="molecule type" value="Genomic_DNA"/>
</dbReference>
<comment type="similarity">
    <text evidence="1">Belongs to the LRRFIP family.</text>
</comment>
<gene>
    <name evidence="4" type="ORF">PAL_GLEAN10006419</name>
</gene>
<dbReference type="Pfam" id="PF09738">
    <property type="entry name" value="LRRFIP"/>
    <property type="match status" value="1"/>
</dbReference>
<evidence type="ECO:0000256" key="3">
    <source>
        <dbReference type="SAM" id="MobiDB-lite"/>
    </source>
</evidence>
<evidence type="ECO:0000313" key="5">
    <source>
        <dbReference type="Proteomes" id="UP000010552"/>
    </source>
</evidence>
<dbReference type="PANTHER" id="PTHR19212">
    <property type="entry name" value="LEUCINE RICH REPEAT IN FLII INTERACTING PROTEIN"/>
    <property type="match status" value="1"/>
</dbReference>
<keyword evidence="5" id="KW-1185">Reference proteome</keyword>
<dbReference type="STRING" id="9402.L5KSK2"/>
<dbReference type="GO" id="GO:0000981">
    <property type="term" value="F:DNA-binding transcription factor activity, RNA polymerase II-specific"/>
    <property type="evidence" value="ECO:0007669"/>
    <property type="project" value="TreeGrafter"/>
</dbReference>
<reference evidence="5" key="1">
    <citation type="journal article" date="2013" name="Science">
        <title>Comparative analysis of bat genomes provides insight into the evolution of flight and immunity.</title>
        <authorList>
            <person name="Zhang G."/>
            <person name="Cowled C."/>
            <person name="Shi Z."/>
            <person name="Huang Z."/>
            <person name="Bishop-Lilly K.A."/>
            <person name="Fang X."/>
            <person name="Wynne J.W."/>
            <person name="Xiong Z."/>
            <person name="Baker M.L."/>
            <person name="Zhao W."/>
            <person name="Tachedjian M."/>
            <person name="Zhu Y."/>
            <person name="Zhou P."/>
            <person name="Jiang X."/>
            <person name="Ng J."/>
            <person name="Yang L."/>
            <person name="Wu L."/>
            <person name="Xiao J."/>
            <person name="Feng Y."/>
            <person name="Chen Y."/>
            <person name="Sun X."/>
            <person name="Zhang Y."/>
            <person name="Marsh G.A."/>
            <person name="Crameri G."/>
            <person name="Broder C.C."/>
            <person name="Frey K.G."/>
            <person name="Wang L.F."/>
            <person name="Wang J."/>
        </authorList>
    </citation>
    <scope>NUCLEOTIDE SEQUENCE [LARGE SCALE GENOMIC DNA]</scope>
</reference>
<sequence length="183" mass="19215">MTNPAATQDKEIDCLSPEAQRLAEARLAAKRAARAEARDIRMKELERQQKEVRRARGSSSVSLEPTAWASACVSVTVCPAAQGQLLPDDGNLYVLAIAVRSCNMGVGHRDETSGRLSVPRGSPAEPTGTKGPEEVAHSGCRAAGGVTEPLAESLQGPAPAQRGPAQRGPPSGVWRLLRIGGFA</sequence>
<dbReference type="InterPro" id="IPR019139">
    <property type="entry name" value="LRRFIP1/2"/>
</dbReference>
<proteinExistence type="inferred from homology"/>
<protein>
    <submittedName>
        <fullName evidence="4">Leucine-rich repeat flightless-interacting protein 1</fullName>
    </submittedName>
</protein>
<evidence type="ECO:0000256" key="2">
    <source>
        <dbReference type="ARBA" id="ARBA00023054"/>
    </source>
</evidence>
<feature type="region of interest" description="Disordered" evidence="3">
    <location>
        <begin position="108"/>
        <end position="172"/>
    </location>
</feature>
<accession>L5KSK2</accession>
<dbReference type="AlphaFoldDB" id="L5KSK2"/>
<name>L5KSK2_PTEAL</name>
<dbReference type="Proteomes" id="UP000010552">
    <property type="component" value="Unassembled WGS sequence"/>
</dbReference>
<keyword evidence="2" id="KW-0175">Coiled coil</keyword>